<dbReference type="AlphaFoldDB" id="A0ABD0QWU1"/>
<dbReference type="Proteomes" id="UP001529510">
    <property type="component" value="Unassembled WGS sequence"/>
</dbReference>
<feature type="compositionally biased region" description="Polar residues" evidence="1">
    <location>
        <begin position="18"/>
        <end position="34"/>
    </location>
</feature>
<accession>A0ABD0QWU1</accession>
<evidence type="ECO:0000256" key="1">
    <source>
        <dbReference type="SAM" id="MobiDB-lite"/>
    </source>
</evidence>
<protein>
    <submittedName>
        <fullName evidence="2">Uncharacterized protein</fullName>
    </submittedName>
</protein>
<feature type="non-terminal residue" evidence="2">
    <location>
        <position position="84"/>
    </location>
</feature>
<feature type="non-terminal residue" evidence="2">
    <location>
        <position position="1"/>
    </location>
</feature>
<reference evidence="2 3" key="1">
    <citation type="submission" date="2024-05" db="EMBL/GenBank/DDBJ databases">
        <title>Genome sequencing and assembly of Indian major carp, Cirrhinus mrigala (Hamilton, 1822).</title>
        <authorList>
            <person name="Mohindra V."/>
            <person name="Chowdhury L.M."/>
            <person name="Lal K."/>
            <person name="Jena J.K."/>
        </authorList>
    </citation>
    <scope>NUCLEOTIDE SEQUENCE [LARGE SCALE GENOMIC DNA]</scope>
    <source>
        <strain evidence="2">CM1030</strain>
        <tissue evidence="2">Blood</tissue>
    </source>
</reference>
<gene>
    <name evidence="2" type="ORF">M9458_013401</name>
</gene>
<proteinExistence type="predicted"/>
<feature type="compositionally biased region" description="Polar residues" evidence="1">
    <location>
        <begin position="42"/>
        <end position="71"/>
    </location>
</feature>
<comment type="caution">
    <text evidence="2">The sequence shown here is derived from an EMBL/GenBank/DDBJ whole genome shotgun (WGS) entry which is preliminary data.</text>
</comment>
<evidence type="ECO:0000313" key="3">
    <source>
        <dbReference type="Proteomes" id="UP001529510"/>
    </source>
</evidence>
<organism evidence="2 3">
    <name type="scientific">Cirrhinus mrigala</name>
    <name type="common">Mrigala</name>
    <dbReference type="NCBI Taxonomy" id="683832"/>
    <lineage>
        <taxon>Eukaryota</taxon>
        <taxon>Metazoa</taxon>
        <taxon>Chordata</taxon>
        <taxon>Craniata</taxon>
        <taxon>Vertebrata</taxon>
        <taxon>Euteleostomi</taxon>
        <taxon>Actinopterygii</taxon>
        <taxon>Neopterygii</taxon>
        <taxon>Teleostei</taxon>
        <taxon>Ostariophysi</taxon>
        <taxon>Cypriniformes</taxon>
        <taxon>Cyprinidae</taxon>
        <taxon>Labeoninae</taxon>
        <taxon>Labeonini</taxon>
        <taxon>Cirrhinus</taxon>
    </lineage>
</organism>
<keyword evidence="3" id="KW-1185">Reference proteome</keyword>
<name>A0ABD0QWU1_CIRMR</name>
<sequence length="84" mass="9262">THSSVYTGITLWLLHQHSNTPSAKKSNATSPNSDTRTTTTTWSQPQLHTPTSESTDSTPQSEPTFCNALPTCQSPRCLLQHRPQ</sequence>
<evidence type="ECO:0000313" key="2">
    <source>
        <dbReference type="EMBL" id="KAL0190703.1"/>
    </source>
</evidence>
<dbReference type="EMBL" id="JAMKFB020000006">
    <property type="protein sequence ID" value="KAL0190703.1"/>
    <property type="molecule type" value="Genomic_DNA"/>
</dbReference>
<feature type="region of interest" description="Disordered" evidence="1">
    <location>
        <begin position="18"/>
        <end position="71"/>
    </location>
</feature>